<proteinExistence type="predicted"/>
<dbReference type="AlphaFoldDB" id="A0A5M3N320"/>
<dbReference type="Pfam" id="PF20236">
    <property type="entry name" value="DUF6593"/>
    <property type="match status" value="1"/>
</dbReference>
<accession>A0A5M3N320</accession>
<sequence>MPGSSSASTNTQTPLCFEIGGQDLLNTTFTAPDGTRFDISTAPVSGGSATMSKRTEVGRRRETIESLHGVGRIDWPIDEANLTMTVGWRVVNMIRTGTFTSSEKFIANDGKWYEWQIHNGVPKLFLLNTASLPFEIACLSTPHRSWWQRSSTARASLVVQPEGTGNILDDIVVTFICFVTRWRLRERRRRSSNGGVVIGYSAPTGAP</sequence>
<gene>
    <name evidence="2" type="ORF">CONPUDRAFT_150576</name>
</gene>
<dbReference type="OrthoDB" id="3021178at2759"/>
<name>A0A5M3N320_CONPW</name>
<dbReference type="RefSeq" id="XP_007765163.1">
    <property type="nucleotide sequence ID" value="XM_007766973.1"/>
</dbReference>
<dbReference type="KEGG" id="cput:CONPUDRAFT_150576"/>
<reference evidence="3" key="1">
    <citation type="journal article" date="2012" name="Science">
        <title>The Paleozoic origin of enzymatic lignin decomposition reconstructed from 31 fungal genomes.</title>
        <authorList>
            <person name="Floudas D."/>
            <person name="Binder M."/>
            <person name="Riley R."/>
            <person name="Barry K."/>
            <person name="Blanchette R.A."/>
            <person name="Henrissat B."/>
            <person name="Martinez A.T."/>
            <person name="Otillar R."/>
            <person name="Spatafora J.W."/>
            <person name="Yadav J.S."/>
            <person name="Aerts A."/>
            <person name="Benoit I."/>
            <person name="Boyd A."/>
            <person name="Carlson A."/>
            <person name="Copeland A."/>
            <person name="Coutinho P.M."/>
            <person name="de Vries R.P."/>
            <person name="Ferreira P."/>
            <person name="Findley K."/>
            <person name="Foster B."/>
            <person name="Gaskell J."/>
            <person name="Glotzer D."/>
            <person name="Gorecki P."/>
            <person name="Heitman J."/>
            <person name="Hesse C."/>
            <person name="Hori C."/>
            <person name="Igarashi K."/>
            <person name="Jurgens J.A."/>
            <person name="Kallen N."/>
            <person name="Kersten P."/>
            <person name="Kohler A."/>
            <person name="Kuees U."/>
            <person name="Kumar T.K.A."/>
            <person name="Kuo A."/>
            <person name="LaButti K."/>
            <person name="Larrondo L.F."/>
            <person name="Lindquist E."/>
            <person name="Ling A."/>
            <person name="Lombard V."/>
            <person name="Lucas S."/>
            <person name="Lundell T."/>
            <person name="Martin R."/>
            <person name="McLaughlin D.J."/>
            <person name="Morgenstern I."/>
            <person name="Morin E."/>
            <person name="Murat C."/>
            <person name="Nagy L.G."/>
            <person name="Nolan M."/>
            <person name="Ohm R.A."/>
            <person name="Patyshakuliyeva A."/>
            <person name="Rokas A."/>
            <person name="Ruiz-Duenas F.J."/>
            <person name="Sabat G."/>
            <person name="Salamov A."/>
            <person name="Samejima M."/>
            <person name="Schmutz J."/>
            <person name="Slot J.C."/>
            <person name="St John F."/>
            <person name="Stenlid J."/>
            <person name="Sun H."/>
            <person name="Sun S."/>
            <person name="Syed K."/>
            <person name="Tsang A."/>
            <person name="Wiebenga A."/>
            <person name="Young D."/>
            <person name="Pisabarro A."/>
            <person name="Eastwood D.C."/>
            <person name="Martin F."/>
            <person name="Cullen D."/>
            <person name="Grigoriev I.V."/>
            <person name="Hibbett D.S."/>
        </authorList>
    </citation>
    <scope>NUCLEOTIDE SEQUENCE [LARGE SCALE GENOMIC DNA]</scope>
    <source>
        <strain evidence="3">RWD-64-598 SS2</strain>
    </source>
</reference>
<organism evidence="2 3">
    <name type="scientific">Coniophora puteana (strain RWD-64-598)</name>
    <name type="common">Brown rot fungus</name>
    <dbReference type="NCBI Taxonomy" id="741705"/>
    <lineage>
        <taxon>Eukaryota</taxon>
        <taxon>Fungi</taxon>
        <taxon>Dikarya</taxon>
        <taxon>Basidiomycota</taxon>
        <taxon>Agaricomycotina</taxon>
        <taxon>Agaricomycetes</taxon>
        <taxon>Agaricomycetidae</taxon>
        <taxon>Boletales</taxon>
        <taxon>Coniophorineae</taxon>
        <taxon>Coniophoraceae</taxon>
        <taxon>Coniophora</taxon>
    </lineage>
</organism>
<dbReference type="InterPro" id="IPR046528">
    <property type="entry name" value="DUF6593"/>
</dbReference>
<evidence type="ECO:0000313" key="3">
    <source>
        <dbReference type="Proteomes" id="UP000053558"/>
    </source>
</evidence>
<keyword evidence="3" id="KW-1185">Reference proteome</keyword>
<dbReference type="EMBL" id="JH711574">
    <property type="protein sequence ID" value="EIW85792.1"/>
    <property type="molecule type" value="Genomic_DNA"/>
</dbReference>
<protein>
    <recommendedName>
        <fullName evidence="1">DUF6593 domain-containing protein</fullName>
    </recommendedName>
</protein>
<evidence type="ECO:0000259" key="1">
    <source>
        <dbReference type="Pfam" id="PF20236"/>
    </source>
</evidence>
<comment type="caution">
    <text evidence="2">The sequence shown here is derived from an EMBL/GenBank/DDBJ whole genome shotgun (WGS) entry which is preliminary data.</text>
</comment>
<dbReference type="GeneID" id="19202721"/>
<feature type="domain" description="DUF6593" evidence="1">
    <location>
        <begin position="23"/>
        <end position="183"/>
    </location>
</feature>
<dbReference type="Proteomes" id="UP000053558">
    <property type="component" value="Unassembled WGS sequence"/>
</dbReference>
<evidence type="ECO:0000313" key="2">
    <source>
        <dbReference type="EMBL" id="EIW85792.1"/>
    </source>
</evidence>